<keyword evidence="1" id="KW-0805">Transcription regulation</keyword>
<evidence type="ECO:0000313" key="8">
    <source>
        <dbReference type="Proteomes" id="UP000217343"/>
    </source>
</evidence>
<dbReference type="PANTHER" id="PTHR30055">
    <property type="entry name" value="HTH-TYPE TRANSCRIPTIONAL REGULATOR RUTR"/>
    <property type="match status" value="1"/>
</dbReference>
<evidence type="ECO:0000256" key="3">
    <source>
        <dbReference type="ARBA" id="ARBA00023163"/>
    </source>
</evidence>
<accession>A0A250K0J5</accession>
<dbReference type="GO" id="GO:0000976">
    <property type="term" value="F:transcription cis-regulatory region binding"/>
    <property type="evidence" value="ECO:0007669"/>
    <property type="project" value="TreeGrafter"/>
</dbReference>
<gene>
    <name evidence="7" type="ORF">MYMAC_005054</name>
</gene>
<feature type="domain" description="HTH tetR-type" evidence="6">
    <location>
        <begin position="5"/>
        <end position="65"/>
    </location>
</feature>
<dbReference type="Pfam" id="PF00440">
    <property type="entry name" value="TetR_N"/>
    <property type="match status" value="1"/>
</dbReference>
<evidence type="ECO:0000313" key="7">
    <source>
        <dbReference type="EMBL" id="ATB49410.1"/>
    </source>
</evidence>
<dbReference type="Proteomes" id="UP000217343">
    <property type="component" value="Chromosome"/>
</dbReference>
<dbReference type="PANTHER" id="PTHR30055:SF234">
    <property type="entry name" value="HTH-TYPE TRANSCRIPTIONAL REGULATOR BETI"/>
    <property type="match status" value="1"/>
</dbReference>
<dbReference type="GO" id="GO:0003700">
    <property type="term" value="F:DNA-binding transcription factor activity"/>
    <property type="evidence" value="ECO:0007669"/>
    <property type="project" value="TreeGrafter"/>
</dbReference>
<keyword evidence="3" id="KW-0804">Transcription</keyword>
<dbReference type="PROSITE" id="PS50977">
    <property type="entry name" value="HTH_TETR_2"/>
    <property type="match status" value="1"/>
</dbReference>
<evidence type="ECO:0000256" key="5">
    <source>
        <dbReference type="SAM" id="MobiDB-lite"/>
    </source>
</evidence>
<evidence type="ECO:0000256" key="4">
    <source>
        <dbReference type="PROSITE-ProRule" id="PRU00335"/>
    </source>
</evidence>
<dbReference type="KEGG" id="mmas:MYMAC_005054"/>
<feature type="region of interest" description="Disordered" evidence="5">
    <location>
        <begin position="255"/>
        <end position="299"/>
    </location>
</feature>
<evidence type="ECO:0000256" key="2">
    <source>
        <dbReference type="ARBA" id="ARBA00023125"/>
    </source>
</evidence>
<dbReference type="AlphaFoldDB" id="A0A250K0J5"/>
<dbReference type="Gene3D" id="1.10.357.10">
    <property type="entry name" value="Tetracycline Repressor, domain 2"/>
    <property type="match status" value="1"/>
</dbReference>
<protein>
    <recommendedName>
        <fullName evidence="6">HTH tetR-type domain-containing protein</fullName>
    </recommendedName>
</protein>
<dbReference type="SUPFAM" id="SSF46689">
    <property type="entry name" value="Homeodomain-like"/>
    <property type="match status" value="1"/>
</dbReference>
<dbReference type="RefSeq" id="WP_013941724.1">
    <property type="nucleotide sequence ID" value="NZ_CP022203.1"/>
</dbReference>
<dbReference type="EMBL" id="CP022203">
    <property type="protein sequence ID" value="ATB49410.1"/>
    <property type="molecule type" value="Genomic_DNA"/>
</dbReference>
<dbReference type="InterPro" id="IPR001647">
    <property type="entry name" value="HTH_TetR"/>
</dbReference>
<keyword evidence="2 4" id="KW-0238">DNA-binding</keyword>
<keyword evidence="8" id="KW-1185">Reference proteome</keyword>
<name>A0A250K0J5_9BACT</name>
<feature type="DNA-binding region" description="H-T-H motif" evidence="4">
    <location>
        <begin position="28"/>
        <end position="47"/>
    </location>
</feature>
<organism evidence="7 8">
    <name type="scientific">Corallococcus macrosporus DSM 14697</name>
    <dbReference type="NCBI Taxonomy" id="1189310"/>
    <lineage>
        <taxon>Bacteria</taxon>
        <taxon>Pseudomonadati</taxon>
        <taxon>Myxococcota</taxon>
        <taxon>Myxococcia</taxon>
        <taxon>Myxococcales</taxon>
        <taxon>Cystobacterineae</taxon>
        <taxon>Myxococcaceae</taxon>
        <taxon>Corallococcus</taxon>
    </lineage>
</organism>
<dbReference type="InterPro" id="IPR050109">
    <property type="entry name" value="HTH-type_TetR-like_transc_reg"/>
</dbReference>
<reference evidence="7 8" key="1">
    <citation type="submission" date="2017-06" db="EMBL/GenBank/DDBJ databases">
        <title>Sequencing and comparative analysis of myxobacterial genomes.</title>
        <authorList>
            <person name="Rupp O."/>
            <person name="Goesmann A."/>
            <person name="Sogaard-Andersen L."/>
        </authorList>
    </citation>
    <scope>NUCLEOTIDE SEQUENCE [LARGE SCALE GENOMIC DNA]</scope>
    <source>
        <strain evidence="7 8">DSM 14697</strain>
    </source>
</reference>
<sequence>MYTLAQLRESRLCDAAELLAQRGLDNVRAAELARATRLSVGSLYRYYGSKQGIARAIRTLTERDLSYACFVAYQMADGDPLRQGFRDVFLAFWRELATWALLQPHLVGFTFLHPHPDADTPGEHDGRTRAQVLEVLEHGEREGAFPKGRTWIHECMVWGVLAELVRRAGQGEGMREEDVQITGEALWRALAPEAPGNESRKPAPSACRLDYNGCAMNRTSLLSLCVAVSLAACTERSSSPAAGVDSGAAAAAAAASAPTGKAQTPPPAPSTEPQGAGGLDAAVPGSATANADSGVGEYTNAPAAEKGTCSAAKLSPRVEPATPALPAPVESMRQRIVAAAVACDYTALNTLADENGKAVRFTFGDSTDAGEYWRAAEKLGNPDLARIVQVLNLPYAKQGNLYFWPAVHVTGATSDKDWGAVKGIYSEAEIAGMKDHGAYLGLRVGITPEGDWQIAVAGD</sequence>
<evidence type="ECO:0000259" key="6">
    <source>
        <dbReference type="PROSITE" id="PS50977"/>
    </source>
</evidence>
<proteinExistence type="predicted"/>
<dbReference type="InterPro" id="IPR009057">
    <property type="entry name" value="Homeodomain-like_sf"/>
</dbReference>
<evidence type="ECO:0000256" key="1">
    <source>
        <dbReference type="ARBA" id="ARBA00023015"/>
    </source>
</evidence>